<dbReference type="CDD" id="cd02932">
    <property type="entry name" value="OYE_YqiM_FMN"/>
    <property type="match status" value="1"/>
</dbReference>
<keyword evidence="2" id="KW-0285">Flavoprotein</keyword>
<dbReference type="Pfam" id="PF00724">
    <property type="entry name" value="Oxidored_FMN"/>
    <property type="match status" value="1"/>
</dbReference>
<evidence type="ECO:0000256" key="2">
    <source>
        <dbReference type="ARBA" id="ARBA00022630"/>
    </source>
</evidence>
<sequence length="363" mass="38371">MTELFEPLTLRGTTIPNRVWMSPMCTYSAFSEGSEIGAPNDFHLAHYASRAAGGVGLAVVEATGVLPEGRISPYDLGLWDDSQIPAHRRLAAAIAESGALPGIQLAHAGRKASMERPWLGGGPIAEDEGGWPVAGPSAIAFPGYAEPAEMTLADIAAVVAAWAESARRALAAGYEVVEVHGAHGYLLHSFLSPLSNNRTDSYGGSLENRARIVLEVLDAVRSVWPEDKPVFLRISTTDWVAENPEDGRDAWTLADSIVLSRWASDHGADLIDASSGALVPAKIPHRDDYQTRNAAELKAASGTLVAAVGRIGDPAVAQELLASGSADAVFIGRALLRDASWANNAAAALGARGRFIRQYDYAV</sequence>
<evidence type="ECO:0000256" key="1">
    <source>
        <dbReference type="ARBA" id="ARBA00001917"/>
    </source>
</evidence>
<dbReference type="GO" id="GO:0003959">
    <property type="term" value="F:NADPH dehydrogenase activity"/>
    <property type="evidence" value="ECO:0007669"/>
    <property type="project" value="InterPro"/>
</dbReference>
<gene>
    <name evidence="7" type="ORF">SAMN04489740_3405</name>
</gene>
<comment type="cofactor">
    <cofactor evidence="1">
        <name>FMN</name>
        <dbReference type="ChEBI" id="CHEBI:58210"/>
    </cofactor>
</comment>
<dbReference type="Proteomes" id="UP000182725">
    <property type="component" value="Unassembled WGS sequence"/>
</dbReference>
<name>A0A1H5N5K1_9MICC</name>
<evidence type="ECO:0000256" key="3">
    <source>
        <dbReference type="ARBA" id="ARBA00022643"/>
    </source>
</evidence>
<dbReference type="InterPro" id="IPR044152">
    <property type="entry name" value="YqjM-like"/>
</dbReference>
<evidence type="ECO:0000313" key="7">
    <source>
        <dbReference type="EMBL" id="SEE96899.1"/>
    </source>
</evidence>
<protein>
    <submittedName>
        <fullName evidence="7">2,4-dienoyl-CoA reductase</fullName>
    </submittedName>
</protein>
<evidence type="ECO:0000256" key="4">
    <source>
        <dbReference type="ARBA" id="ARBA00022857"/>
    </source>
</evidence>
<feature type="domain" description="NADH:flavin oxidoreductase/NADH oxidase N-terminal" evidence="6">
    <location>
        <begin position="3"/>
        <end position="346"/>
    </location>
</feature>
<evidence type="ECO:0000256" key="5">
    <source>
        <dbReference type="ARBA" id="ARBA00023002"/>
    </source>
</evidence>
<dbReference type="PANTHER" id="PTHR43303:SF4">
    <property type="entry name" value="NADPH DEHYDROGENASE C23G7.10C-RELATED"/>
    <property type="match status" value="1"/>
</dbReference>
<proteinExistence type="predicted"/>
<evidence type="ECO:0000259" key="6">
    <source>
        <dbReference type="Pfam" id="PF00724"/>
    </source>
</evidence>
<dbReference type="InterPro" id="IPR001155">
    <property type="entry name" value="OxRdtase_FMN_N"/>
</dbReference>
<dbReference type="PANTHER" id="PTHR43303">
    <property type="entry name" value="NADPH DEHYDROGENASE C23G7.10C-RELATED"/>
    <property type="match status" value="1"/>
</dbReference>
<keyword evidence="4" id="KW-0521">NADP</keyword>
<dbReference type="InterPro" id="IPR013785">
    <property type="entry name" value="Aldolase_TIM"/>
</dbReference>
<dbReference type="GO" id="GO:0050661">
    <property type="term" value="F:NADP binding"/>
    <property type="evidence" value="ECO:0007669"/>
    <property type="project" value="InterPro"/>
</dbReference>
<accession>A0A1H5N5K1</accession>
<evidence type="ECO:0000313" key="8">
    <source>
        <dbReference type="Proteomes" id="UP000182725"/>
    </source>
</evidence>
<dbReference type="AlphaFoldDB" id="A0A1H5N5K1"/>
<dbReference type="RefSeq" id="WP_074712576.1">
    <property type="nucleotide sequence ID" value="NZ_FNTV01000001.1"/>
</dbReference>
<organism evidence="7 8">
    <name type="scientific">Arthrobacter alpinus</name>
    <dbReference type="NCBI Taxonomy" id="656366"/>
    <lineage>
        <taxon>Bacteria</taxon>
        <taxon>Bacillati</taxon>
        <taxon>Actinomycetota</taxon>
        <taxon>Actinomycetes</taxon>
        <taxon>Micrococcales</taxon>
        <taxon>Micrococcaceae</taxon>
        <taxon>Arthrobacter</taxon>
    </lineage>
</organism>
<keyword evidence="5" id="KW-0560">Oxidoreductase</keyword>
<dbReference type="EMBL" id="FNTV01000001">
    <property type="protein sequence ID" value="SEE96899.1"/>
    <property type="molecule type" value="Genomic_DNA"/>
</dbReference>
<dbReference type="GO" id="GO:0010181">
    <property type="term" value="F:FMN binding"/>
    <property type="evidence" value="ECO:0007669"/>
    <property type="project" value="InterPro"/>
</dbReference>
<keyword evidence="3" id="KW-0288">FMN</keyword>
<reference evidence="7 8" key="1">
    <citation type="submission" date="2016-10" db="EMBL/GenBank/DDBJ databases">
        <authorList>
            <person name="de Groot N.N."/>
        </authorList>
    </citation>
    <scope>NUCLEOTIDE SEQUENCE [LARGE SCALE GENOMIC DNA]</scope>
    <source>
        <strain evidence="7 8">DSM 22274</strain>
    </source>
</reference>
<dbReference type="SUPFAM" id="SSF51395">
    <property type="entry name" value="FMN-linked oxidoreductases"/>
    <property type="match status" value="1"/>
</dbReference>
<dbReference type="Gene3D" id="3.20.20.70">
    <property type="entry name" value="Aldolase class I"/>
    <property type="match status" value="1"/>
</dbReference>